<accession>A0A1C1CN48</accession>
<dbReference type="Pfam" id="PF03171">
    <property type="entry name" value="2OG-FeII_Oxy"/>
    <property type="match status" value="1"/>
</dbReference>
<name>A0A1C1CN48_9EURO</name>
<dbReference type="STRING" id="86049.A0A1C1CN48"/>
<keyword evidence="2" id="KW-0408">Iron</keyword>
<keyword evidence="2" id="KW-0479">Metal-binding</keyword>
<evidence type="ECO:0000313" key="5">
    <source>
        <dbReference type="Proteomes" id="UP000094526"/>
    </source>
</evidence>
<reference evidence="5" key="1">
    <citation type="submission" date="2015-07" db="EMBL/GenBank/DDBJ databases">
        <authorList>
            <person name="Teixeira M.M."/>
            <person name="Souza R.C."/>
            <person name="Almeida L.G."/>
            <person name="Vicente V.A."/>
            <person name="de Hoog S."/>
            <person name="Bocca A.L."/>
            <person name="de Almeida S.R."/>
            <person name="Vasconcelos A.T."/>
            <person name="Felipe M.S."/>
        </authorList>
    </citation>
    <scope>NUCLEOTIDE SEQUENCE [LARGE SCALE GENOMIC DNA]</scope>
    <source>
        <strain evidence="5">KSF</strain>
    </source>
</reference>
<dbReference type="OrthoDB" id="288590at2759"/>
<evidence type="ECO:0000259" key="3">
    <source>
        <dbReference type="PROSITE" id="PS51471"/>
    </source>
</evidence>
<dbReference type="VEuPathDB" id="FungiDB:G647_08861"/>
<dbReference type="InterPro" id="IPR050231">
    <property type="entry name" value="Iron_ascorbate_oxido_reductase"/>
</dbReference>
<dbReference type="InterPro" id="IPR005123">
    <property type="entry name" value="Oxoglu/Fe-dep_dioxygenase_dom"/>
</dbReference>
<evidence type="ECO:0000256" key="1">
    <source>
        <dbReference type="ARBA" id="ARBA00008056"/>
    </source>
</evidence>
<dbReference type="InterPro" id="IPR027443">
    <property type="entry name" value="IPNS-like_sf"/>
</dbReference>
<dbReference type="PANTHER" id="PTHR47990">
    <property type="entry name" value="2-OXOGLUTARATE (2OG) AND FE(II)-DEPENDENT OXYGENASE SUPERFAMILY PROTEIN-RELATED"/>
    <property type="match status" value="1"/>
</dbReference>
<dbReference type="eggNOG" id="KOG0143">
    <property type="taxonomic scope" value="Eukaryota"/>
</dbReference>
<dbReference type="InterPro" id="IPR044861">
    <property type="entry name" value="IPNS-like_FE2OG_OXY"/>
</dbReference>
<dbReference type="InterPro" id="IPR026992">
    <property type="entry name" value="DIOX_N"/>
</dbReference>
<dbReference type="PROSITE" id="PS51471">
    <property type="entry name" value="FE2OG_OXY"/>
    <property type="match status" value="1"/>
</dbReference>
<organism evidence="4 5">
    <name type="scientific">Cladophialophora carrionii</name>
    <dbReference type="NCBI Taxonomy" id="86049"/>
    <lineage>
        <taxon>Eukaryota</taxon>
        <taxon>Fungi</taxon>
        <taxon>Dikarya</taxon>
        <taxon>Ascomycota</taxon>
        <taxon>Pezizomycotina</taxon>
        <taxon>Eurotiomycetes</taxon>
        <taxon>Chaetothyriomycetidae</taxon>
        <taxon>Chaetothyriales</taxon>
        <taxon>Herpotrichiellaceae</taxon>
        <taxon>Cladophialophora</taxon>
    </lineage>
</organism>
<sequence>MEDTTGTSFPVIDISRIHDPESQLQLAQEITSACQQWGFLLLKGHPIPPSDIDEMFSLGKQFFTLPEDQKAPYPITSRTIGYVGGFQDRGKDDKMSMWFGGGGGPPGTLDNHKAMLPPFWHGHTRKVEAFKHQCHVLVVKLLECFALALHLPDRDFFATAHDEAASQDNSLRMILYPARSEMPAFEGLGSRMAEHTDSGSVTLLFQRAPGLEVLSPSGRWVRAPHIQDCILVNLGDTLSFWSSGRLKATLHRVTFGSLSHDRERQTMAYFAKASPDTVLQPIFGESTANKYFTNGVELRPGMTVRELSTTIMRNIYGAAFPSAEKQVERADVATSENRETAAAAAVAV</sequence>
<feature type="domain" description="Fe2OG dioxygenase" evidence="3">
    <location>
        <begin position="167"/>
        <end position="273"/>
    </location>
</feature>
<dbReference type="GO" id="GO:0044283">
    <property type="term" value="P:small molecule biosynthetic process"/>
    <property type="evidence" value="ECO:0007669"/>
    <property type="project" value="UniProtKB-ARBA"/>
</dbReference>
<protein>
    <recommendedName>
        <fullName evidence="3">Fe2OG dioxygenase domain-containing protein</fullName>
    </recommendedName>
</protein>
<dbReference type="GO" id="GO:0016491">
    <property type="term" value="F:oxidoreductase activity"/>
    <property type="evidence" value="ECO:0007669"/>
    <property type="project" value="UniProtKB-KW"/>
</dbReference>
<dbReference type="AlphaFoldDB" id="A0A1C1CN48"/>
<evidence type="ECO:0000313" key="4">
    <source>
        <dbReference type="EMBL" id="OCT49948.1"/>
    </source>
</evidence>
<keyword evidence="2" id="KW-0560">Oxidoreductase</keyword>
<gene>
    <name evidence="4" type="ORF">CLCR_07372</name>
</gene>
<keyword evidence="5" id="KW-1185">Reference proteome</keyword>
<dbReference type="GO" id="GO:0046872">
    <property type="term" value="F:metal ion binding"/>
    <property type="evidence" value="ECO:0007669"/>
    <property type="project" value="UniProtKB-KW"/>
</dbReference>
<dbReference type="SUPFAM" id="SSF51197">
    <property type="entry name" value="Clavaminate synthase-like"/>
    <property type="match status" value="1"/>
</dbReference>
<dbReference type="VEuPathDB" id="FungiDB:CLCR_07372"/>
<comment type="similarity">
    <text evidence="1 2">Belongs to the iron/ascorbate-dependent oxidoreductase family.</text>
</comment>
<comment type="caution">
    <text evidence="4">The sequence shown here is derived from an EMBL/GenBank/DDBJ whole genome shotgun (WGS) entry which is preliminary data.</text>
</comment>
<dbReference type="Gene3D" id="2.60.120.330">
    <property type="entry name" value="B-lactam Antibiotic, Isopenicillin N Synthase, Chain"/>
    <property type="match status" value="1"/>
</dbReference>
<proteinExistence type="inferred from homology"/>
<dbReference type="Pfam" id="PF14226">
    <property type="entry name" value="DIOX_N"/>
    <property type="match status" value="1"/>
</dbReference>
<dbReference type="Proteomes" id="UP000094526">
    <property type="component" value="Unassembled WGS sequence"/>
</dbReference>
<dbReference type="EMBL" id="LGRB01000010">
    <property type="protein sequence ID" value="OCT49948.1"/>
    <property type="molecule type" value="Genomic_DNA"/>
</dbReference>
<evidence type="ECO:0000256" key="2">
    <source>
        <dbReference type="RuleBase" id="RU003682"/>
    </source>
</evidence>